<dbReference type="InterPro" id="IPR013320">
    <property type="entry name" value="ConA-like_dom_sf"/>
</dbReference>
<dbReference type="PROSITE" id="PS51257">
    <property type="entry name" value="PROKAR_LIPOPROTEIN"/>
    <property type="match status" value="1"/>
</dbReference>
<evidence type="ECO:0000256" key="1">
    <source>
        <dbReference type="SAM" id="SignalP"/>
    </source>
</evidence>
<keyword evidence="1" id="KW-0732">Signal</keyword>
<keyword evidence="3" id="KW-1185">Reference proteome</keyword>
<protein>
    <recommendedName>
        <fullName evidence="4">3-keto-disaccharide hydrolase domain-containing protein</fullName>
    </recommendedName>
</protein>
<feature type="chain" id="PRO_5006133085" description="3-keto-disaccharide hydrolase domain-containing protein" evidence="1">
    <location>
        <begin position="22"/>
        <end position="288"/>
    </location>
</feature>
<comment type="caution">
    <text evidence="2">The sequence shown here is derived from an EMBL/GenBank/DDBJ whole genome shotgun (WGS) entry which is preliminary data.</text>
</comment>
<dbReference type="EMBL" id="LGCM01000043">
    <property type="protein sequence ID" value="KPL80095.1"/>
    <property type="molecule type" value="Genomic_DNA"/>
</dbReference>
<dbReference type="STRING" id="229921.ADN01_12580"/>
<name>A0A0P6XIX6_9CHLR</name>
<dbReference type="AlphaFoldDB" id="A0A0P6XIX6"/>
<evidence type="ECO:0000313" key="2">
    <source>
        <dbReference type="EMBL" id="KPL80095.1"/>
    </source>
</evidence>
<evidence type="ECO:0000313" key="3">
    <source>
        <dbReference type="Proteomes" id="UP000050501"/>
    </source>
</evidence>
<dbReference type="Gene3D" id="2.60.120.560">
    <property type="entry name" value="Exo-inulinase, domain 1"/>
    <property type="match status" value="1"/>
</dbReference>
<accession>A0A0P6XIX6</accession>
<proteinExistence type="predicted"/>
<gene>
    <name evidence="2" type="ORF">ADN01_12580</name>
</gene>
<reference evidence="2 3" key="1">
    <citation type="submission" date="2015-07" db="EMBL/GenBank/DDBJ databases">
        <title>Genome sequence of Levilinea saccharolytica DSM 16555.</title>
        <authorList>
            <person name="Hemp J."/>
            <person name="Ward L.M."/>
            <person name="Pace L.A."/>
            <person name="Fischer W.W."/>
        </authorList>
    </citation>
    <scope>NUCLEOTIDE SEQUENCE [LARGE SCALE GENOMIC DNA]</scope>
    <source>
        <strain evidence="2 3">KIBI-1</strain>
    </source>
</reference>
<dbReference type="SUPFAM" id="SSF49899">
    <property type="entry name" value="Concanavalin A-like lectins/glucanases"/>
    <property type="match status" value="1"/>
</dbReference>
<dbReference type="RefSeq" id="WP_075071182.1">
    <property type="nucleotide sequence ID" value="NZ_LGCM01000043.1"/>
</dbReference>
<dbReference type="Proteomes" id="UP000050501">
    <property type="component" value="Unassembled WGS sequence"/>
</dbReference>
<feature type="signal peptide" evidence="1">
    <location>
        <begin position="1"/>
        <end position="21"/>
    </location>
</feature>
<organism evidence="2 3">
    <name type="scientific">Levilinea saccharolytica</name>
    <dbReference type="NCBI Taxonomy" id="229921"/>
    <lineage>
        <taxon>Bacteria</taxon>
        <taxon>Bacillati</taxon>
        <taxon>Chloroflexota</taxon>
        <taxon>Anaerolineae</taxon>
        <taxon>Anaerolineales</taxon>
        <taxon>Anaerolineaceae</taxon>
        <taxon>Levilinea</taxon>
    </lineage>
</organism>
<evidence type="ECO:0008006" key="4">
    <source>
        <dbReference type="Google" id="ProtNLM"/>
    </source>
</evidence>
<sequence>MTKTHWKLTLGAAVLALAAAACNLPGQTAAPAPTENAPVATAVAETLAAQPSAAVILPTLALTATPVEMLPSATPEPTQTPIPTLTPPPTPTPQDWKAALGAPTGKDTLDGGGGFGLKSPYEDDYSSFRVSGGFLTAASKMTNGWRSWRLRPPAIKNFYLEGSFNANTCGVSDGYGLVFRAPNYDSGHGFYFGITCGGGYSLSRWDSTGTTSLASSSGDPAVLGGTGQTNRLGVKVENDRITLYINDKLITEVNGAGLSDAGYYGLYVAGSSGSLSVNLDEIAYWNLP</sequence>